<dbReference type="InterPro" id="IPR003697">
    <property type="entry name" value="Maf-like"/>
</dbReference>
<proteinExistence type="inferred from homology"/>
<keyword evidence="3 4" id="KW-0546">Nucleotide metabolism</keyword>
<dbReference type="NCBIfam" id="TIGR00172">
    <property type="entry name" value="maf"/>
    <property type="match status" value="1"/>
</dbReference>
<dbReference type="Gene3D" id="3.90.950.10">
    <property type="match status" value="1"/>
</dbReference>
<dbReference type="GO" id="GO:0009117">
    <property type="term" value="P:nucleotide metabolic process"/>
    <property type="evidence" value="ECO:0007669"/>
    <property type="project" value="UniProtKB-KW"/>
</dbReference>
<dbReference type="GO" id="GO:0036218">
    <property type="term" value="F:dTTP diphosphatase activity"/>
    <property type="evidence" value="ECO:0007669"/>
    <property type="project" value="RHEA"/>
</dbReference>
<organism evidence="5 6">
    <name type="scientific">Sandaracinobacter neustonicus</name>
    <dbReference type="NCBI Taxonomy" id="1715348"/>
    <lineage>
        <taxon>Bacteria</taxon>
        <taxon>Pseudomonadati</taxon>
        <taxon>Pseudomonadota</taxon>
        <taxon>Alphaproteobacteria</taxon>
        <taxon>Sphingomonadales</taxon>
        <taxon>Sphingosinicellaceae</taxon>
        <taxon>Sandaracinobacter</taxon>
    </lineage>
</organism>
<evidence type="ECO:0000256" key="1">
    <source>
        <dbReference type="ARBA" id="ARBA00001968"/>
    </source>
</evidence>
<dbReference type="InterPro" id="IPR029001">
    <property type="entry name" value="ITPase-like_fam"/>
</dbReference>
<comment type="function">
    <text evidence="4">Nucleoside triphosphate pyrophosphatase that hydrolyzes dTTP and UTP. May have a dual role in cell division arrest and in preventing the incorporation of modified nucleotides into cellular nucleic acids.</text>
</comment>
<comment type="catalytic activity">
    <reaction evidence="4">
        <text>dTTP + H2O = dTMP + diphosphate + H(+)</text>
        <dbReference type="Rhea" id="RHEA:28534"/>
        <dbReference type="ChEBI" id="CHEBI:15377"/>
        <dbReference type="ChEBI" id="CHEBI:15378"/>
        <dbReference type="ChEBI" id="CHEBI:33019"/>
        <dbReference type="ChEBI" id="CHEBI:37568"/>
        <dbReference type="ChEBI" id="CHEBI:63528"/>
        <dbReference type="EC" id="3.6.1.9"/>
    </reaction>
</comment>
<dbReference type="Pfam" id="PF02545">
    <property type="entry name" value="Maf"/>
    <property type="match status" value="1"/>
</dbReference>
<comment type="caution">
    <text evidence="4">Lacks conserved residue(s) required for the propagation of feature annotation.</text>
</comment>
<feature type="active site" description="Proton acceptor" evidence="4">
    <location>
        <position position="74"/>
    </location>
</feature>
<evidence type="ECO:0000256" key="2">
    <source>
        <dbReference type="ARBA" id="ARBA00022801"/>
    </source>
</evidence>
<dbReference type="EMBL" id="VFSU01000030">
    <property type="protein sequence ID" value="TPE59579.1"/>
    <property type="molecule type" value="Genomic_DNA"/>
</dbReference>
<dbReference type="PANTHER" id="PTHR43213">
    <property type="entry name" value="BIFUNCTIONAL DTTP/UTP PYROPHOSPHATASE/METHYLTRANSFERASE PROTEIN-RELATED"/>
    <property type="match status" value="1"/>
</dbReference>
<comment type="caution">
    <text evidence="5">The sequence shown here is derived from an EMBL/GenBank/DDBJ whole genome shotgun (WGS) entry which is preliminary data.</text>
</comment>
<evidence type="ECO:0000313" key="6">
    <source>
        <dbReference type="Proteomes" id="UP000319897"/>
    </source>
</evidence>
<sequence length="194" mass="20796">MTHQHPRFILASASPRRQELLARIGLTPDAVDPADIDETPRKAERPEPHVARLAAEKAAVVAARHPGAVVLAADTLVAAGLRILPKAEDEATARQCLALLSGRRHRVLTAVTVVDTLGVARHRLSRSTVRVARLTDADVETYIASGEWAGKAGGYAIQGRFEAHVQWMEGSFSGIMGLPLADARAMLRTAGLHV</sequence>
<feature type="site" description="Important for substrate specificity" evidence="4">
    <location>
        <position position="75"/>
    </location>
</feature>
<gene>
    <name evidence="5" type="primary">maf</name>
    <name evidence="5" type="ORF">FJQ54_13100</name>
</gene>
<dbReference type="GO" id="GO:0005737">
    <property type="term" value="C:cytoplasm"/>
    <property type="evidence" value="ECO:0007669"/>
    <property type="project" value="UniProtKB-SubCell"/>
</dbReference>
<dbReference type="OrthoDB" id="9807767at2"/>
<evidence type="ECO:0000256" key="4">
    <source>
        <dbReference type="HAMAP-Rule" id="MF_00528"/>
    </source>
</evidence>
<protein>
    <recommendedName>
        <fullName evidence="4">dTTP/UTP pyrophosphatase</fullName>
        <shortName evidence="4">dTTPase/UTPase</shortName>
        <ecNumber evidence="4">3.6.1.9</ecNumber>
    </recommendedName>
    <alternativeName>
        <fullName evidence="4">Nucleoside triphosphate pyrophosphatase</fullName>
    </alternativeName>
    <alternativeName>
        <fullName evidence="4">Nucleotide pyrophosphatase</fullName>
        <shortName evidence="4">Nucleotide PPase</shortName>
    </alternativeName>
</protein>
<dbReference type="GO" id="GO:0036221">
    <property type="term" value="F:UTP diphosphatase activity"/>
    <property type="evidence" value="ECO:0007669"/>
    <property type="project" value="RHEA"/>
</dbReference>
<dbReference type="SUPFAM" id="SSF52972">
    <property type="entry name" value="ITPase-like"/>
    <property type="match status" value="1"/>
</dbReference>
<dbReference type="CDD" id="cd00555">
    <property type="entry name" value="Maf"/>
    <property type="match status" value="1"/>
</dbReference>
<dbReference type="AlphaFoldDB" id="A0A501XGP7"/>
<dbReference type="PANTHER" id="PTHR43213:SF5">
    <property type="entry name" value="BIFUNCTIONAL DTTP_UTP PYROPHOSPHATASE_METHYLTRANSFERASE PROTEIN-RELATED"/>
    <property type="match status" value="1"/>
</dbReference>
<comment type="similarity">
    <text evidence="4">Belongs to the Maf family. YhdE subfamily.</text>
</comment>
<name>A0A501XGP7_9SPHN</name>
<dbReference type="PIRSF" id="PIRSF006305">
    <property type="entry name" value="Maf"/>
    <property type="match status" value="1"/>
</dbReference>
<reference evidence="5 6" key="1">
    <citation type="submission" date="2019-06" db="EMBL/GenBank/DDBJ databases">
        <authorList>
            <person name="Lee I."/>
            <person name="Jang G.I."/>
            <person name="Hwang C.Y."/>
        </authorList>
    </citation>
    <scope>NUCLEOTIDE SEQUENCE [LARGE SCALE GENOMIC DNA]</scope>
    <source>
        <strain evidence="5 6">PAMC 28131</strain>
    </source>
</reference>
<keyword evidence="2 4" id="KW-0378">Hydrolase</keyword>
<evidence type="ECO:0000313" key="5">
    <source>
        <dbReference type="EMBL" id="TPE59579.1"/>
    </source>
</evidence>
<keyword evidence="4" id="KW-0963">Cytoplasm</keyword>
<comment type="catalytic activity">
    <reaction evidence="4">
        <text>UTP + H2O = UMP + diphosphate + H(+)</text>
        <dbReference type="Rhea" id="RHEA:29395"/>
        <dbReference type="ChEBI" id="CHEBI:15377"/>
        <dbReference type="ChEBI" id="CHEBI:15378"/>
        <dbReference type="ChEBI" id="CHEBI:33019"/>
        <dbReference type="ChEBI" id="CHEBI:46398"/>
        <dbReference type="ChEBI" id="CHEBI:57865"/>
        <dbReference type="EC" id="3.6.1.9"/>
    </reaction>
</comment>
<evidence type="ECO:0000256" key="3">
    <source>
        <dbReference type="ARBA" id="ARBA00023080"/>
    </source>
</evidence>
<feature type="site" description="Important for substrate specificity" evidence="4">
    <location>
        <position position="158"/>
    </location>
</feature>
<dbReference type="EC" id="3.6.1.9" evidence="4"/>
<comment type="subcellular location">
    <subcellularLocation>
        <location evidence="4">Cytoplasm</location>
    </subcellularLocation>
</comment>
<comment type="cofactor">
    <cofactor evidence="1 4">
        <name>a divalent metal cation</name>
        <dbReference type="ChEBI" id="CHEBI:60240"/>
    </cofactor>
</comment>
<feature type="site" description="Important for substrate specificity" evidence="4">
    <location>
        <position position="16"/>
    </location>
</feature>
<keyword evidence="6" id="KW-1185">Reference proteome</keyword>
<dbReference type="HAMAP" id="MF_00528">
    <property type="entry name" value="Maf"/>
    <property type="match status" value="1"/>
</dbReference>
<dbReference type="Proteomes" id="UP000319897">
    <property type="component" value="Unassembled WGS sequence"/>
</dbReference>
<accession>A0A501XGP7</accession>